<evidence type="ECO:0000313" key="1">
    <source>
        <dbReference type="EMBL" id="TDR38542.1"/>
    </source>
</evidence>
<comment type="caution">
    <text evidence="1">The sequence shown here is derived from an EMBL/GenBank/DDBJ whole genome shotgun (WGS) entry which is preliminary data.</text>
</comment>
<accession>A0A4V3DLB9</accession>
<dbReference type="AlphaFoldDB" id="A0A4V3DLB9"/>
<organism evidence="1 2">
    <name type="scientific">Tahibacter aquaticus</name>
    <dbReference type="NCBI Taxonomy" id="520092"/>
    <lineage>
        <taxon>Bacteria</taxon>
        <taxon>Pseudomonadati</taxon>
        <taxon>Pseudomonadota</taxon>
        <taxon>Gammaproteobacteria</taxon>
        <taxon>Lysobacterales</taxon>
        <taxon>Rhodanobacteraceae</taxon>
        <taxon>Tahibacter</taxon>
    </lineage>
</organism>
<dbReference type="Proteomes" id="UP000295293">
    <property type="component" value="Unassembled WGS sequence"/>
</dbReference>
<dbReference type="EMBL" id="SNZH01000020">
    <property type="protein sequence ID" value="TDR38542.1"/>
    <property type="molecule type" value="Genomic_DNA"/>
</dbReference>
<evidence type="ECO:0000313" key="2">
    <source>
        <dbReference type="Proteomes" id="UP000295293"/>
    </source>
</evidence>
<dbReference type="RefSeq" id="WP_133821358.1">
    <property type="nucleotide sequence ID" value="NZ_SNZH01000020.1"/>
</dbReference>
<gene>
    <name evidence="1" type="ORF">DFR29_12043</name>
</gene>
<protein>
    <submittedName>
        <fullName evidence="1">Uncharacterized protein</fullName>
    </submittedName>
</protein>
<reference evidence="1 2" key="1">
    <citation type="submission" date="2019-03" db="EMBL/GenBank/DDBJ databases">
        <title>Genomic Encyclopedia of Type Strains, Phase IV (KMG-IV): sequencing the most valuable type-strain genomes for metagenomic binning, comparative biology and taxonomic classification.</title>
        <authorList>
            <person name="Goeker M."/>
        </authorList>
    </citation>
    <scope>NUCLEOTIDE SEQUENCE [LARGE SCALE GENOMIC DNA]</scope>
    <source>
        <strain evidence="1 2">DSM 21667</strain>
    </source>
</reference>
<keyword evidence="2" id="KW-1185">Reference proteome</keyword>
<proteinExistence type="predicted"/>
<name>A0A4V3DLB9_9GAMM</name>
<sequence length="74" mass="7624">MTTTATPALAEQAQRALTAHDRNAEVTLDADGGFVVRTELTEAEVRRLLQAAALPVAVRTVPARSDCCGGCGGA</sequence>